<dbReference type="Proteomes" id="UP000324194">
    <property type="component" value="Chromosome 1"/>
</dbReference>
<dbReference type="KEGG" id="asip:AQUSIP_20690"/>
<organism evidence="1 2">
    <name type="scientific">Aquicella siphonis</name>
    <dbReference type="NCBI Taxonomy" id="254247"/>
    <lineage>
        <taxon>Bacteria</taxon>
        <taxon>Pseudomonadati</taxon>
        <taxon>Pseudomonadota</taxon>
        <taxon>Gammaproteobacteria</taxon>
        <taxon>Legionellales</taxon>
        <taxon>Coxiellaceae</taxon>
        <taxon>Aquicella</taxon>
    </lineage>
</organism>
<dbReference type="Pfam" id="PF11004">
    <property type="entry name" value="Kdo_hydroxy"/>
    <property type="match status" value="1"/>
</dbReference>
<evidence type="ECO:0008006" key="3">
    <source>
        <dbReference type="Google" id="ProtNLM"/>
    </source>
</evidence>
<dbReference type="RefSeq" id="WP_148340047.1">
    <property type="nucleotide sequence ID" value="NZ_LR699119.1"/>
</dbReference>
<reference evidence="1 2" key="1">
    <citation type="submission" date="2019-08" db="EMBL/GenBank/DDBJ databases">
        <authorList>
            <person name="Guy L."/>
        </authorList>
    </citation>
    <scope>NUCLEOTIDE SEQUENCE [LARGE SCALE GENOMIC DNA]</scope>
    <source>
        <strain evidence="1 2">SGT-108</strain>
    </source>
</reference>
<dbReference type="EMBL" id="LR699119">
    <property type="protein sequence ID" value="VVC76744.1"/>
    <property type="molecule type" value="Genomic_DNA"/>
</dbReference>
<dbReference type="InterPro" id="IPR021266">
    <property type="entry name" value="Kdo_hydroxlase"/>
</dbReference>
<name>A0A5E4PIH0_9COXI</name>
<evidence type="ECO:0000313" key="1">
    <source>
        <dbReference type="EMBL" id="VVC76744.1"/>
    </source>
</evidence>
<dbReference type="AlphaFoldDB" id="A0A5E4PIH0"/>
<sequence>MLQTFSTQQWNEHFPDSAQQLAIQSLENGRLLFFPKLAFPLSPEEQQFLSPEFADPHAKNISYQSESNKLWGVRNLTDSQHQQLKSMLNRFSQNAFSLIKEILPHYARQLILARTSYRPVQISGRVTSYRKDDKRLHIDAFPSAPNQGKRILRIFCNINPHEQDRVWRTGESFDKVANRFIPQIQKPIRGSATLLRLLKITKSYRTLYDHYMLQIHDRMKADNDYQKNADQREVRFPPGATWIVQTDDVSHAAMQGQYVLEQTFYLPVKAMQDESKSPLRILEKMLNQKLV</sequence>
<protein>
    <recommendedName>
        <fullName evidence="3">3-deoxy-D-manno-oct-2-ulosonic acid (Kdo) hydroxylase</fullName>
    </recommendedName>
</protein>
<gene>
    <name evidence="1" type="ORF">AQUSIP_20690</name>
</gene>
<accession>A0A5E4PIH0</accession>
<evidence type="ECO:0000313" key="2">
    <source>
        <dbReference type="Proteomes" id="UP000324194"/>
    </source>
</evidence>
<dbReference type="OrthoDB" id="21302at2"/>
<keyword evidence="2" id="KW-1185">Reference proteome</keyword>
<proteinExistence type="predicted"/>